<dbReference type="PANTHER" id="PTHR35910:SF6">
    <property type="entry name" value="2EXR DOMAIN-CONTAINING PROTEIN"/>
    <property type="match status" value="1"/>
</dbReference>
<evidence type="ECO:0000259" key="1">
    <source>
        <dbReference type="Pfam" id="PF20150"/>
    </source>
</evidence>
<dbReference type="OrthoDB" id="3556980at2759"/>
<organism evidence="2 3">
    <name type="scientific">Phialocephala subalpina</name>
    <dbReference type="NCBI Taxonomy" id="576137"/>
    <lineage>
        <taxon>Eukaryota</taxon>
        <taxon>Fungi</taxon>
        <taxon>Dikarya</taxon>
        <taxon>Ascomycota</taxon>
        <taxon>Pezizomycotina</taxon>
        <taxon>Leotiomycetes</taxon>
        <taxon>Helotiales</taxon>
        <taxon>Mollisiaceae</taxon>
        <taxon>Phialocephala</taxon>
        <taxon>Phialocephala fortinii species complex</taxon>
    </lineage>
</organism>
<dbReference type="InterPro" id="IPR045518">
    <property type="entry name" value="2EXR"/>
</dbReference>
<gene>
    <name evidence="2" type="ORF">PAC_01457</name>
</gene>
<protein>
    <recommendedName>
        <fullName evidence="1">2EXR domain-containing protein</fullName>
    </recommendedName>
</protein>
<dbReference type="PANTHER" id="PTHR35910">
    <property type="entry name" value="2EXR DOMAIN-CONTAINING PROTEIN"/>
    <property type="match status" value="1"/>
</dbReference>
<dbReference type="Pfam" id="PF20150">
    <property type="entry name" value="2EXR"/>
    <property type="match status" value="1"/>
</dbReference>
<dbReference type="Proteomes" id="UP000184330">
    <property type="component" value="Unassembled WGS sequence"/>
</dbReference>
<evidence type="ECO:0000313" key="2">
    <source>
        <dbReference type="EMBL" id="CZR51580.1"/>
    </source>
</evidence>
<name>A0A1L7WFN1_9HELO</name>
<evidence type="ECO:0000313" key="3">
    <source>
        <dbReference type="Proteomes" id="UP000184330"/>
    </source>
</evidence>
<keyword evidence="3" id="KW-1185">Reference proteome</keyword>
<feature type="domain" description="2EXR" evidence="1">
    <location>
        <begin position="5"/>
        <end position="109"/>
    </location>
</feature>
<sequence>MATTFHRFGDLPMEIRLEIWNLSLSLFPRIFELTPKIEDGSSETGIYAYLPNGSPTPNAKLRVSQKPILLMVYHESRSELLQRYSISFSWGLTSRSRQFLQFCPGIDILFVDFERHLTSNESLSRVFEDAFGRDYDVFRHSIHSLAGTGRFWYNFLGWHAARRIWEKTTFTNLEEVIALEKPNSFTTAGHGKFPRIFEITVLYAPWSTTSFIHHDDTSHRIPEWIFTVSHDPTLQSVNKEARSEFLLHPYTFHYIVTPISYTELRFCPVSDILFINLEHERQGVLNKSLTEVLEDIFGDNAPAVQRDLRTFAGDSGSWALQLTLNRLEVLLTFPNLAATIYVLNCSLARRYGLYKVVEFGGYDLGRLENAVRSDVANDVKVYRAERGLMFEHSYCGVLLGRI</sequence>
<dbReference type="EMBL" id="FJOG01000002">
    <property type="protein sequence ID" value="CZR51580.1"/>
    <property type="molecule type" value="Genomic_DNA"/>
</dbReference>
<dbReference type="AlphaFoldDB" id="A0A1L7WFN1"/>
<proteinExistence type="predicted"/>
<accession>A0A1L7WFN1</accession>
<reference evidence="2 3" key="1">
    <citation type="submission" date="2016-03" db="EMBL/GenBank/DDBJ databases">
        <authorList>
            <person name="Ploux O."/>
        </authorList>
    </citation>
    <scope>NUCLEOTIDE SEQUENCE [LARGE SCALE GENOMIC DNA]</scope>
    <source>
        <strain evidence="2 3">UAMH 11012</strain>
    </source>
</reference>